<feature type="chain" id="PRO_5030687662" description="TonB-dependent transporter Oar-like beta-barrel domain-containing protein" evidence="8">
    <location>
        <begin position="34"/>
        <end position="1208"/>
    </location>
</feature>
<protein>
    <recommendedName>
        <fullName evidence="9">TonB-dependent transporter Oar-like beta-barrel domain-containing protein</fullName>
    </recommendedName>
</protein>
<gene>
    <name evidence="10" type="ORF">HDF12_003143</name>
</gene>
<evidence type="ECO:0000256" key="4">
    <source>
        <dbReference type="ARBA" id="ARBA00022692"/>
    </source>
</evidence>
<dbReference type="AlphaFoldDB" id="A0A7Y9NNP8"/>
<dbReference type="SUPFAM" id="SSF49452">
    <property type="entry name" value="Starch-binding domain-like"/>
    <property type="match status" value="1"/>
</dbReference>
<dbReference type="InterPro" id="IPR037066">
    <property type="entry name" value="Plug_dom_sf"/>
</dbReference>
<dbReference type="GO" id="GO:0044718">
    <property type="term" value="P:siderophore transmembrane transport"/>
    <property type="evidence" value="ECO:0007669"/>
    <property type="project" value="TreeGrafter"/>
</dbReference>
<dbReference type="Gene3D" id="2.40.170.20">
    <property type="entry name" value="TonB-dependent receptor, beta-barrel domain"/>
    <property type="match status" value="1"/>
</dbReference>
<keyword evidence="2" id="KW-0813">Transport</keyword>
<evidence type="ECO:0000256" key="8">
    <source>
        <dbReference type="SAM" id="SignalP"/>
    </source>
</evidence>
<dbReference type="PANTHER" id="PTHR30069:SF29">
    <property type="entry name" value="HEMOGLOBIN AND HEMOGLOBIN-HAPTOGLOBIN-BINDING PROTEIN 1-RELATED"/>
    <property type="match status" value="1"/>
</dbReference>
<dbReference type="EMBL" id="JACCCV010000002">
    <property type="protein sequence ID" value="NYF52744.1"/>
    <property type="molecule type" value="Genomic_DNA"/>
</dbReference>
<keyword evidence="7" id="KW-0998">Cell outer membrane</keyword>
<dbReference type="GO" id="GO:0009279">
    <property type="term" value="C:cell outer membrane"/>
    <property type="evidence" value="ECO:0007669"/>
    <property type="project" value="UniProtKB-SubCell"/>
</dbReference>
<evidence type="ECO:0000313" key="10">
    <source>
        <dbReference type="EMBL" id="NYF52744.1"/>
    </source>
</evidence>
<dbReference type="SUPFAM" id="SSF56935">
    <property type="entry name" value="Porins"/>
    <property type="match status" value="1"/>
</dbReference>
<dbReference type="InterPro" id="IPR057601">
    <property type="entry name" value="Oar-like_b-barrel"/>
</dbReference>
<dbReference type="InterPro" id="IPR013784">
    <property type="entry name" value="Carb-bd-like_fold"/>
</dbReference>
<dbReference type="Proteomes" id="UP000534186">
    <property type="component" value="Unassembled WGS sequence"/>
</dbReference>
<organism evidence="10 11">
    <name type="scientific">Tunturiibacter lichenicola</name>
    <dbReference type="NCBI Taxonomy" id="2051959"/>
    <lineage>
        <taxon>Bacteria</taxon>
        <taxon>Pseudomonadati</taxon>
        <taxon>Acidobacteriota</taxon>
        <taxon>Terriglobia</taxon>
        <taxon>Terriglobales</taxon>
        <taxon>Acidobacteriaceae</taxon>
        <taxon>Tunturiibacter</taxon>
    </lineage>
</organism>
<dbReference type="Pfam" id="PF25183">
    <property type="entry name" value="OMP_b-brl_4"/>
    <property type="match status" value="1"/>
</dbReference>
<accession>A0A7Y9NNP8</accession>
<name>A0A7Y9NNP8_9BACT</name>
<dbReference type="Pfam" id="PF13620">
    <property type="entry name" value="CarboxypepD_reg"/>
    <property type="match status" value="1"/>
</dbReference>
<feature type="domain" description="TonB-dependent transporter Oar-like beta-barrel" evidence="9">
    <location>
        <begin position="266"/>
        <end position="1164"/>
    </location>
</feature>
<evidence type="ECO:0000256" key="1">
    <source>
        <dbReference type="ARBA" id="ARBA00004571"/>
    </source>
</evidence>
<dbReference type="InterPro" id="IPR036942">
    <property type="entry name" value="Beta-barrel_TonB_sf"/>
</dbReference>
<keyword evidence="4" id="KW-0812">Transmembrane</keyword>
<dbReference type="Gene3D" id="2.60.40.1120">
    <property type="entry name" value="Carboxypeptidase-like, regulatory domain"/>
    <property type="match status" value="1"/>
</dbReference>
<comment type="caution">
    <text evidence="10">The sequence shown here is derived from an EMBL/GenBank/DDBJ whole genome shotgun (WGS) entry which is preliminary data.</text>
</comment>
<evidence type="ECO:0000256" key="7">
    <source>
        <dbReference type="ARBA" id="ARBA00023237"/>
    </source>
</evidence>
<dbReference type="Gene3D" id="2.170.130.10">
    <property type="entry name" value="TonB-dependent receptor, plug domain"/>
    <property type="match status" value="1"/>
</dbReference>
<keyword evidence="6" id="KW-0472">Membrane</keyword>
<evidence type="ECO:0000256" key="3">
    <source>
        <dbReference type="ARBA" id="ARBA00022452"/>
    </source>
</evidence>
<keyword evidence="3" id="KW-1134">Transmembrane beta strand</keyword>
<dbReference type="PANTHER" id="PTHR30069">
    <property type="entry name" value="TONB-DEPENDENT OUTER MEMBRANE RECEPTOR"/>
    <property type="match status" value="1"/>
</dbReference>
<feature type="signal peptide" evidence="8">
    <location>
        <begin position="1"/>
        <end position="33"/>
    </location>
</feature>
<sequence length="1208" mass="128594">MLYTMSNLQLKRRLALLLFLTVSLLGTATHLQAQTTASLSGNVVDTTGAVIPGATVSLTNTASRDKRNVTSNASGYFTFAGVIPGTYTVQIAAPGFRGFRQDNVTVDPGDVRNLNNLSLTVGGSTDTVTVESAANEIAPQDSGERSALLTARDIERLPIESRNLSELLKILPGTTTTASGTGNGPGFDFSDNGSSGSAVGVGLNTNGAPYRGGTAYLLDGASIIDPGCACWSIATVNPDMTQEVKVQTSNFGADAAQGPVVINVISRSGSSEFHGQGYFYARNSVLNANTWQDKHSTTPTARPEASYYYPGGSVGGPILIPHTNFNYSRKLLFWAGFEDFRQTLPAASPLTSYVPTPAMRAGNFSLSDPDNAALCATSTGNDFCQSLNGGYAPDGTKLSGTQIPTQYLDPGALALLKLFPQPNTNPSSNGSGYNYFLQTTNVHNGYIYRGRVDYNLSDKNKLFVSYQYGSDSETSLAHIYYTPSNAVAYPGGPLVSAVHSHVLSGSYIHVFNSAATNELRVAVGWLDNPFSASNLKAMDISTLGYPYGTVYNNASELVPSINSPGARTLPDISQPDLFGNGGVYNTNKKAPSVADDVTFVYRTHTFKMGGYWSRSGNKQETYGSPNGSLSFASGAKTDQVTGLTIGTVNPLANFLMGITSGYTQNNSNPTDDMAYTTGAGYFLDNWKTTRHLTLNLGLRLEHLGRWQDNTGTGLAVWEPNRYAADVSTGKIYPGVYWHAIDGAVPNGGSPVQTIFFEPRLGLAYDVRGNGETVVRGGWAAYRWNDQYNDYAGPLQTSLGVKTYNSSNNQAITLKEIAALGSNSASLGSLPSSVYATDQADDKVGVTYAYNLTISQRIPRNMLLEVAYVGNQTQNILMGGQSGGSGVGGTSFVNQNKVPVGGLFKPDPVTGAPAPVDPENVPNIADYFPYYKGYGTNAISVNTHSGYANYNGAQVSLLRQTGRATFNVNYTYSKSLGIVGGVGNSSTSVDAFNVAGNYGVLNIDRPHVVNTSYAFDLGSPIHGHLLAGGFVNGWTLSGTTTWQSGGNLQANTSQNLGLTIENTTLGHTVGSSTFYGTPFNSVLPVTICNPTAGLKHNQHVNLDCFTAPQIGQVGDRQAPYLSGPSYFDSDLGIYKSFHVTEHQALQIRGSAFNFLNHPLPGYSTSDLVTLKLQTPNNSSFASQVSNVDRGITDAKYTQRTLLLAIKYNF</sequence>
<evidence type="ECO:0000256" key="5">
    <source>
        <dbReference type="ARBA" id="ARBA00022729"/>
    </source>
</evidence>
<dbReference type="GO" id="GO:0030246">
    <property type="term" value="F:carbohydrate binding"/>
    <property type="evidence" value="ECO:0007669"/>
    <property type="project" value="InterPro"/>
</dbReference>
<comment type="subcellular location">
    <subcellularLocation>
        <location evidence="1">Cell outer membrane</location>
        <topology evidence="1">Multi-pass membrane protein</topology>
    </subcellularLocation>
</comment>
<dbReference type="GO" id="GO:0015344">
    <property type="term" value="F:siderophore uptake transmembrane transporter activity"/>
    <property type="evidence" value="ECO:0007669"/>
    <property type="project" value="TreeGrafter"/>
</dbReference>
<evidence type="ECO:0000256" key="2">
    <source>
        <dbReference type="ARBA" id="ARBA00022448"/>
    </source>
</evidence>
<keyword evidence="5 8" id="KW-0732">Signal</keyword>
<proteinExistence type="predicted"/>
<evidence type="ECO:0000259" key="9">
    <source>
        <dbReference type="Pfam" id="PF25183"/>
    </source>
</evidence>
<dbReference type="InterPro" id="IPR039426">
    <property type="entry name" value="TonB-dep_rcpt-like"/>
</dbReference>
<evidence type="ECO:0000313" key="11">
    <source>
        <dbReference type="Proteomes" id="UP000534186"/>
    </source>
</evidence>
<evidence type="ECO:0000256" key="6">
    <source>
        <dbReference type="ARBA" id="ARBA00023136"/>
    </source>
</evidence>
<reference evidence="10 11" key="1">
    <citation type="submission" date="2020-07" db="EMBL/GenBank/DDBJ databases">
        <title>Genomic Encyclopedia of Type Strains, Phase IV (KMG-V): Genome sequencing to study the core and pangenomes of soil and plant-associated prokaryotes.</title>
        <authorList>
            <person name="Whitman W."/>
        </authorList>
    </citation>
    <scope>NUCLEOTIDE SEQUENCE [LARGE SCALE GENOMIC DNA]</scope>
    <source>
        <strain evidence="10 11">M8UP30</strain>
    </source>
</reference>